<evidence type="ECO:0000313" key="2">
    <source>
        <dbReference type="Proteomes" id="UP001499979"/>
    </source>
</evidence>
<protein>
    <submittedName>
        <fullName evidence="1">Phosphatase</fullName>
    </submittedName>
</protein>
<dbReference type="Proteomes" id="UP001499979">
    <property type="component" value="Unassembled WGS sequence"/>
</dbReference>
<accession>A0ABP4F0Q8</accession>
<keyword evidence="2" id="KW-1185">Reference proteome</keyword>
<dbReference type="Pfam" id="PF05787">
    <property type="entry name" value="PhoX"/>
    <property type="match status" value="1"/>
</dbReference>
<organism evidence="1 2">
    <name type="scientific">Nocardioides aquiterrae</name>
    <dbReference type="NCBI Taxonomy" id="203799"/>
    <lineage>
        <taxon>Bacteria</taxon>
        <taxon>Bacillati</taxon>
        <taxon>Actinomycetota</taxon>
        <taxon>Actinomycetes</taxon>
        <taxon>Propionibacteriales</taxon>
        <taxon>Nocardioidaceae</taxon>
        <taxon>Nocardioides</taxon>
    </lineage>
</organism>
<dbReference type="InterPro" id="IPR008557">
    <property type="entry name" value="PhoX"/>
</dbReference>
<dbReference type="EMBL" id="BAAAJE010000006">
    <property type="protein sequence ID" value="GAA1139205.1"/>
    <property type="molecule type" value="Genomic_DNA"/>
</dbReference>
<reference evidence="2" key="1">
    <citation type="journal article" date="2019" name="Int. J. Syst. Evol. Microbiol.">
        <title>The Global Catalogue of Microorganisms (GCM) 10K type strain sequencing project: providing services to taxonomists for standard genome sequencing and annotation.</title>
        <authorList>
            <consortium name="The Broad Institute Genomics Platform"/>
            <consortium name="The Broad Institute Genome Sequencing Center for Infectious Disease"/>
            <person name="Wu L."/>
            <person name="Ma J."/>
        </authorList>
    </citation>
    <scope>NUCLEOTIDE SEQUENCE [LARGE SCALE GENOMIC DNA]</scope>
    <source>
        <strain evidence="2">JCM 11813</strain>
    </source>
</reference>
<proteinExistence type="predicted"/>
<evidence type="ECO:0000313" key="1">
    <source>
        <dbReference type="EMBL" id="GAA1139205.1"/>
    </source>
</evidence>
<sequence>MLVARAPEAPDVNLSLLAKTSILGLVVGAGLAAGAGGSADAHGSHGGHGAPVVGVPAANARSGIADNVLTPSATETSVAWGSLPLVNPDTANGVTHYGYNTATPGPLTQAADEARKTEPDKNVYLVFNGHHYLYQGHEGGPRGYVTRIDLDQTDPAKRVSLVSDVAADGSAFPTIDGLTWDPFTHQLLLTAESKAPAGGVLGVALDANGDPVDGKAIRLDALGSGGYEGVQNDKDGNVWLVEDIGGAAASGGKVPNSYVYRFRPTDRTDLTKGGTLEALQVVRKDGTPATADQLQANPSDPFIADLHTYGTTFRTRWVTVHSGAPAAFDATAAAKAAGATPLKRPENGVFRPGSDFREFYFTETGDTSTTSTLPGAFGGVFRLSQSGPSAATGTITIAAVGDVAHTGLDNISFLTRDDLLIVEDAGDGLHEQRDALDSGFLYDLGAAKGRGAPKAPTAVRWLAEGRDASATFDATGGPSYNDGDNEITGIHVSDGDPTAAGLLGAKLPNPAGSAWRTFWTQQHGDNTTWEVRWRLGR</sequence>
<name>A0ABP4F0Q8_9ACTN</name>
<comment type="caution">
    <text evidence="1">The sequence shown here is derived from an EMBL/GenBank/DDBJ whole genome shotgun (WGS) entry which is preliminary data.</text>
</comment>
<gene>
    <name evidence="1" type="ORF">GCM10009606_18600</name>
</gene>